<evidence type="ECO:0000313" key="1">
    <source>
        <dbReference type="EMBL" id="MPL77608.1"/>
    </source>
</evidence>
<gene>
    <name evidence="1" type="ORF">SDC9_23465</name>
</gene>
<comment type="caution">
    <text evidence="1">The sequence shown here is derived from an EMBL/GenBank/DDBJ whole genome shotgun (WGS) entry which is preliminary data.</text>
</comment>
<protein>
    <submittedName>
        <fullName evidence="1">Uncharacterized protein</fullName>
    </submittedName>
</protein>
<name>A0A644UF28_9ZZZZ</name>
<proteinExistence type="predicted"/>
<dbReference type="EMBL" id="VSSQ01000108">
    <property type="protein sequence ID" value="MPL77608.1"/>
    <property type="molecule type" value="Genomic_DNA"/>
</dbReference>
<dbReference type="AlphaFoldDB" id="A0A644UF28"/>
<reference evidence="1" key="1">
    <citation type="submission" date="2019-08" db="EMBL/GenBank/DDBJ databases">
        <authorList>
            <person name="Kucharzyk K."/>
            <person name="Murdoch R.W."/>
            <person name="Higgins S."/>
            <person name="Loffler F."/>
        </authorList>
    </citation>
    <scope>NUCLEOTIDE SEQUENCE</scope>
</reference>
<organism evidence="1">
    <name type="scientific">bioreactor metagenome</name>
    <dbReference type="NCBI Taxonomy" id="1076179"/>
    <lineage>
        <taxon>unclassified sequences</taxon>
        <taxon>metagenomes</taxon>
        <taxon>ecological metagenomes</taxon>
    </lineage>
</organism>
<accession>A0A644UF28</accession>
<sequence length="84" mass="9275">MKTNTNQLGGDNTITANALKTIVELQRNDNEQLREHICQLGNVVLWIGRNLDGFDPDNQDDQQALRSIVALSNVAAMLQSLEAV</sequence>